<reference evidence="3" key="1">
    <citation type="journal article" date="2014" name="Int. J. Syst. Evol. Microbiol.">
        <title>Complete genome sequence of Corynebacterium casei LMG S-19264T (=DSM 44701T), isolated from a smear-ripened cheese.</title>
        <authorList>
            <consortium name="US DOE Joint Genome Institute (JGI-PGF)"/>
            <person name="Walter F."/>
            <person name="Albersmeier A."/>
            <person name="Kalinowski J."/>
            <person name="Ruckert C."/>
        </authorList>
    </citation>
    <scope>NUCLEOTIDE SEQUENCE</scope>
    <source>
        <strain evidence="3">JCM 3131</strain>
    </source>
</reference>
<dbReference type="AlphaFoldDB" id="A0A918BJ61"/>
<keyword evidence="4" id="KW-1185">Reference proteome</keyword>
<protein>
    <recommendedName>
        <fullName evidence="5">Lipoprotein</fullName>
    </recommendedName>
</protein>
<comment type="caution">
    <text evidence="3">The sequence shown here is derived from an EMBL/GenBank/DDBJ whole genome shotgun (WGS) entry which is preliminary data.</text>
</comment>
<name>A0A918BJ61_9ACTN</name>
<proteinExistence type="predicted"/>
<evidence type="ECO:0000313" key="3">
    <source>
        <dbReference type="EMBL" id="GGQ73095.1"/>
    </source>
</evidence>
<keyword evidence="2" id="KW-0732">Signal</keyword>
<evidence type="ECO:0000313" key="4">
    <source>
        <dbReference type="Proteomes" id="UP000620156"/>
    </source>
</evidence>
<evidence type="ECO:0000256" key="1">
    <source>
        <dbReference type="SAM" id="MobiDB-lite"/>
    </source>
</evidence>
<dbReference type="PROSITE" id="PS51257">
    <property type="entry name" value="PROKAR_LIPOPROTEIN"/>
    <property type="match status" value="1"/>
</dbReference>
<reference evidence="3" key="2">
    <citation type="submission" date="2020-09" db="EMBL/GenBank/DDBJ databases">
        <authorList>
            <person name="Sun Q."/>
            <person name="Ohkuma M."/>
        </authorList>
    </citation>
    <scope>NUCLEOTIDE SEQUENCE</scope>
    <source>
        <strain evidence="3">JCM 3131</strain>
    </source>
</reference>
<dbReference type="Proteomes" id="UP000620156">
    <property type="component" value="Unassembled WGS sequence"/>
</dbReference>
<dbReference type="EMBL" id="BMQK01000012">
    <property type="protein sequence ID" value="GGQ73095.1"/>
    <property type="molecule type" value="Genomic_DNA"/>
</dbReference>
<gene>
    <name evidence="3" type="ORF">GCM10010145_48530</name>
</gene>
<evidence type="ECO:0000256" key="2">
    <source>
        <dbReference type="SAM" id="SignalP"/>
    </source>
</evidence>
<feature type="region of interest" description="Disordered" evidence="1">
    <location>
        <begin position="30"/>
        <end position="76"/>
    </location>
</feature>
<feature type="chain" id="PRO_5038472600" description="Lipoprotein" evidence="2">
    <location>
        <begin position="20"/>
        <end position="193"/>
    </location>
</feature>
<sequence length="193" mass="20532">MRRLTRAAVNGAAACSAAALLVSCTQVSSVTPPARQPEPAASPSTDPALPTAQEHGGTDLPLVAGQWGGDRHKAPPQHLRWDTAKNRRTDAEQPFKVTVTAAAAPSYVSFMLHSTIDESGIPDEDTRRQKILACGPGITDPGCRTTDNEDGSYTVEVIGTPPPGRPYRVLYAQWAPNRPGAEGTWVSWQLPLG</sequence>
<organism evidence="3 4">
    <name type="scientific">Streptomyces ruber</name>
    <dbReference type="NCBI Taxonomy" id="83378"/>
    <lineage>
        <taxon>Bacteria</taxon>
        <taxon>Bacillati</taxon>
        <taxon>Actinomycetota</taxon>
        <taxon>Actinomycetes</taxon>
        <taxon>Kitasatosporales</taxon>
        <taxon>Streptomycetaceae</taxon>
        <taxon>Streptomyces</taxon>
    </lineage>
</organism>
<accession>A0A918BJ61</accession>
<dbReference type="RefSeq" id="WP_189218978.1">
    <property type="nucleotide sequence ID" value="NZ_BMQK01000012.1"/>
</dbReference>
<evidence type="ECO:0008006" key="5">
    <source>
        <dbReference type="Google" id="ProtNLM"/>
    </source>
</evidence>
<feature type="signal peptide" evidence="2">
    <location>
        <begin position="1"/>
        <end position="19"/>
    </location>
</feature>